<dbReference type="PIRSF" id="PIRSF028141">
    <property type="entry name" value="C-di-GMP_BP_PA4608"/>
    <property type="match status" value="1"/>
</dbReference>
<sequence>MPHERRHYVRVAFDAPARLIVSGHGSFDVRVLDVSLKGALLQLPPALSLPQGAPCTLSIPLMAEEELIAMSGELAHVNGPHAGLQGHTIDLDSVTHLRRIIELHLGDPALLERDLQALVSASRGWTFPAAPTIGH</sequence>
<dbReference type="RefSeq" id="WP_111880503.1">
    <property type="nucleotide sequence ID" value="NZ_CBCSGC010000033.1"/>
</dbReference>
<accession>A0A328YST4</accession>
<keyword evidence="4" id="KW-1185">Reference proteome</keyword>
<protein>
    <recommendedName>
        <fullName evidence="1">Cyclic diguanosine monophosphate-binding protein</fullName>
        <shortName evidence="1">c-di-GMP-binding protein</shortName>
    </recommendedName>
    <alternativeName>
        <fullName evidence="1">Pilz domain-containing protein</fullName>
    </alternativeName>
</protein>
<dbReference type="EMBL" id="QLTA01000047">
    <property type="protein sequence ID" value="RAR76464.1"/>
    <property type="molecule type" value="Genomic_DNA"/>
</dbReference>
<dbReference type="InterPro" id="IPR009875">
    <property type="entry name" value="PilZ_domain"/>
</dbReference>
<dbReference type="GO" id="GO:0035438">
    <property type="term" value="F:cyclic-di-GMP binding"/>
    <property type="evidence" value="ECO:0007669"/>
    <property type="project" value="InterPro"/>
</dbReference>
<keyword evidence="1" id="KW-0547">Nucleotide-binding</keyword>
<dbReference type="Proteomes" id="UP000248856">
    <property type="component" value="Unassembled WGS sequence"/>
</dbReference>
<comment type="subunit">
    <text evidence="1">Monomer in both c-di-GMP-bound and free forms.</text>
</comment>
<comment type="caution">
    <text evidence="3">The sequence shown here is derived from an EMBL/GenBank/DDBJ whole genome shotgun (WGS) entry which is preliminary data.</text>
</comment>
<evidence type="ECO:0000259" key="2">
    <source>
        <dbReference type="Pfam" id="PF07238"/>
    </source>
</evidence>
<evidence type="ECO:0000313" key="3">
    <source>
        <dbReference type="EMBL" id="RAR76464.1"/>
    </source>
</evidence>
<dbReference type="Gene3D" id="2.40.10.220">
    <property type="entry name" value="predicted glycosyltransferase like domains"/>
    <property type="match status" value="1"/>
</dbReference>
<evidence type="ECO:0000256" key="1">
    <source>
        <dbReference type="PIRNR" id="PIRNR028141"/>
    </source>
</evidence>
<gene>
    <name evidence="3" type="ORF">AX018_10477</name>
</gene>
<dbReference type="OrthoDB" id="5298508at2"/>
<feature type="domain" description="PilZ" evidence="2">
    <location>
        <begin position="4"/>
        <end position="102"/>
    </location>
</feature>
<proteinExistence type="predicted"/>
<dbReference type="Pfam" id="PF07238">
    <property type="entry name" value="PilZ"/>
    <property type="match status" value="1"/>
</dbReference>
<reference evidence="3 4" key="1">
    <citation type="submission" date="2018-06" db="EMBL/GenBank/DDBJ databases">
        <title>Genomic Encyclopedia of Archaeal and Bacterial Type Strains, Phase II (KMG-II): from individual species to whole genera.</title>
        <authorList>
            <person name="Goeker M."/>
        </authorList>
    </citation>
    <scope>NUCLEOTIDE SEQUENCE [LARGE SCALE GENOMIC DNA]</scope>
    <source>
        <strain evidence="3 4">CFPB 3232</strain>
    </source>
</reference>
<dbReference type="AlphaFoldDB" id="A0A328YST4"/>
<organism evidence="3 4">
    <name type="scientific">Paracidovorax anthurii</name>
    <dbReference type="NCBI Taxonomy" id="78229"/>
    <lineage>
        <taxon>Bacteria</taxon>
        <taxon>Pseudomonadati</taxon>
        <taxon>Pseudomonadota</taxon>
        <taxon>Betaproteobacteria</taxon>
        <taxon>Burkholderiales</taxon>
        <taxon>Comamonadaceae</taxon>
        <taxon>Paracidovorax</taxon>
    </lineage>
</organism>
<dbReference type="SUPFAM" id="SSF141371">
    <property type="entry name" value="PilZ domain-like"/>
    <property type="match status" value="1"/>
</dbReference>
<dbReference type="InterPro" id="IPR027021">
    <property type="entry name" value="C-di-GMP_BP_PA4608"/>
</dbReference>
<comment type="function">
    <text evidence="1">Binds the second messenger bis-(3'-5') cyclic dimeric guanosine monophosphate (c-di-GMP). Can bind two c-di-GMP molecules per monomer. May play a role in bacterial second-messenger regulated processes. Binding to c-di-GMP induces a conformational change of the C- and N-termini resulting in the exposure of a highly negative surface on one side of the protein to a possible effector protein.</text>
</comment>
<name>A0A328YST4_9BURK</name>
<keyword evidence="1" id="KW-0973">c-di-GMP</keyword>
<evidence type="ECO:0000313" key="4">
    <source>
        <dbReference type="Proteomes" id="UP000248856"/>
    </source>
</evidence>